<comment type="caution">
    <text evidence="10">The sequence shown here is derived from an EMBL/GenBank/DDBJ whole genome shotgun (WGS) entry which is preliminary data.</text>
</comment>
<accession>A0A154BPV5</accession>
<dbReference type="PANTHER" id="PTHR48111">
    <property type="entry name" value="REGULATOR OF RPOS"/>
    <property type="match status" value="1"/>
</dbReference>
<gene>
    <name evidence="10" type="ORF">AXX12_05730</name>
</gene>
<dbReference type="InterPro" id="IPR016032">
    <property type="entry name" value="Sig_transdc_resp-reg_C-effctor"/>
</dbReference>
<keyword evidence="5" id="KW-0804">Transcription</keyword>
<evidence type="ECO:0000313" key="10">
    <source>
        <dbReference type="EMBL" id="KYZ75941.1"/>
    </source>
</evidence>
<evidence type="ECO:0000256" key="4">
    <source>
        <dbReference type="ARBA" id="ARBA00023125"/>
    </source>
</evidence>
<evidence type="ECO:0000256" key="5">
    <source>
        <dbReference type="ARBA" id="ARBA00023163"/>
    </source>
</evidence>
<dbReference type="Gene3D" id="3.40.50.2300">
    <property type="match status" value="1"/>
</dbReference>
<evidence type="ECO:0000256" key="6">
    <source>
        <dbReference type="PROSITE-ProRule" id="PRU00169"/>
    </source>
</evidence>
<proteinExistence type="predicted"/>
<feature type="modified residue" description="4-aspartylphosphate" evidence="6">
    <location>
        <position position="51"/>
    </location>
</feature>
<dbReference type="PANTHER" id="PTHR48111:SF22">
    <property type="entry name" value="REGULATOR OF RPOS"/>
    <property type="match status" value="1"/>
</dbReference>
<dbReference type="InterPro" id="IPR036388">
    <property type="entry name" value="WH-like_DNA-bd_sf"/>
</dbReference>
<evidence type="ECO:0000259" key="9">
    <source>
        <dbReference type="PROSITE" id="PS51755"/>
    </source>
</evidence>
<dbReference type="Proteomes" id="UP000076268">
    <property type="component" value="Unassembled WGS sequence"/>
</dbReference>
<evidence type="ECO:0000256" key="2">
    <source>
        <dbReference type="ARBA" id="ARBA00023012"/>
    </source>
</evidence>
<dbReference type="SMART" id="SM00862">
    <property type="entry name" value="Trans_reg_C"/>
    <property type="match status" value="1"/>
</dbReference>
<dbReference type="Pfam" id="PF00486">
    <property type="entry name" value="Trans_reg_C"/>
    <property type="match status" value="1"/>
</dbReference>
<dbReference type="RefSeq" id="WP_066240514.1">
    <property type="nucleotide sequence ID" value="NZ_LSGP01000017.1"/>
</dbReference>
<sequence length="228" mass="25715">MRVLLAEDDYRLGNLVKHMLLKNNIQVDWVLNGEAAYDYAIHGSYDVVMMDWMMPVESGLSACGRLRQNGYQGAILMLTAKDSIGDRVLGLDTGADDYVVKPFEFAELLARLRALSRRSLTTVREETVTVGSFVINQATRQVMRQNQEIQLTGREFQLFDLLVRNRGVVVPREVILDRVWGLETEVSSNTLDAYVHLLRKKLNLPADGVTITNVRGVGYRLSLEPTEA</sequence>
<dbReference type="EMBL" id="LSGP01000017">
    <property type="protein sequence ID" value="KYZ75941.1"/>
    <property type="molecule type" value="Genomic_DNA"/>
</dbReference>
<dbReference type="GO" id="GO:0032993">
    <property type="term" value="C:protein-DNA complex"/>
    <property type="evidence" value="ECO:0007669"/>
    <property type="project" value="TreeGrafter"/>
</dbReference>
<name>A0A154BPV5_ANASB</name>
<dbReference type="Gene3D" id="6.10.250.690">
    <property type="match status" value="1"/>
</dbReference>
<dbReference type="CDD" id="cd00383">
    <property type="entry name" value="trans_reg_C"/>
    <property type="match status" value="1"/>
</dbReference>
<feature type="DNA-binding region" description="OmpR/PhoB-type" evidence="7">
    <location>
        <begin position="125"/>
        <end position="223"/>
    </location>
</feature>
<dbReference type="InterPro" id="IPR001789">
    <property type="entry name" value="Sig_transdc_resp-reg_receiver"/>
</dbReference>
<dbReference type="SMART" id="SM00448">
    <property type="entry name" value="REC"/>
    <property type="match status" value="1"/>
</dbReference>
<dbReference type="GO" id="GO:0000976">
    <property type="term" value="F:transcription cis-regulatory region binding"/>
    <property type="evidence" value="ECO:0007669"/>
    <property type="project" value="TreeGrafter"/>
</dbReference>
<dbReference type="GO" id="GO:0005829">
    <property type="term" value="C:cytosol"/>
    <property type="evidence" value="ECO:0007669"/>
    <property type="project" value="TreeGrafter"/>
</dbReference>
<keyword evidence="2" id="KW-0902">Two-component regulatory system</keyword>
<dbReference type="STRING" id="1794912.AXX12_05730"/>
<feature type="domain" description="OmpR/PhoB-type" evidence="9">
    <location>
        <begin position="125"/>
        <end position="223"/>
    </location>
</feature>
<dbReference type="GO" id="GO:0006355">
    <property type="term" value="P:regulation of DNA-templated transcription"/>
    <property type="evidence" value="ECO:0007669"/>
    <property type="project" value="InterPro"/>
</dbReference>
<feature type="domain" description="Response regulatory" evidence="8">
    <location>
        <begin position="2"/>
        <end position="116"/>
    </location>
</feature>
<reference evidence="10 11" key="1">
    <citation type="submission" date="2016-02" db="EMBL/GenBank/DDBJ databases">
        <title>Anaerosporomusa subterraneum gen. nov., sp. nov., a spore-forming obligate anaerobe isolated from saprolite.</title>
        <authorList>
            <person name="Choi J.K."/>
            <person name="Shah M."/>
            <person name="Yee N."/>
        </authorList>
    </citation>
    <scope>NUCLEOTIDE SEQUENCE [LARGE SCALE GENOMIC DNA]</scope>
    <source>
        <strain evidence="10 11">RU4</strain>
    </source>
</reference>
<dbReference type="SUPFAM" id="SSF46894">
    <property type="entry name" value="C-terminal effector domain of the bipartite response regulators"/>
    <property type="match status" value="1"/>
</dbReference>
<dbReference type="SUPFAM" id="SSF52172">
    <property type="entry name" value="CheY-like"/>
    <property type="match status" value="1"/>
</dbReference>
<dbReference type="Pfam" id="PF00072">
    <property type="entry name" value="Response_reg"/>
    <property type="match status" value="1"/>
</dbReference>
<keyword evidence="4 7" id="KW-0238">DNA-binding</keyword>
<dbReference type="GO" id="GO:0000156">
    <property type="term" value="F:phosphorelay response regulator activity"/>
    <property type="evidence" value="ECO:0007669"/>
    <property type="project" value="TreeGrafter"/>
</dbReference>
<dbReference type="InterPro" id="IPR011006">
    <property type="entry name" value="CheY-like_superfamily"/>
</dbReference>
<dbReference type="OrthoDB" id="25887at2"/>
<evidence type="ECO:0000259" key="8">
    <source>
        <dbReference type="PROSITE" id="PS50110"/>
    </source>
</evidence>
<dbReference type="Gene3D" id="1.10.10.10">
    <property type="entry name" value="Winged helix-like DNA-binding domain superfamily/Winged helix DNA-binding domain"/>
    <property type="match status" value="1"/>
</dbReference>
<dbReference type="PROSITE" id="PS51755">
    <property type="entry name" value="OMPR_PHOB"/>
    <property type="match status" value="1"/>
</dbReference>
<keyword evidence="11" id="KW-1185">Reference proteome</keyword>
<dbReference type="InterPro" id="IPR039420">
    <property type="entry name" value="WalR-like"/>
</dbReference>
<keyword evidence="1 6" id="KW-0597">Phosphoprotein</keyword>
<dbReference type="InterPro" id="IPR001867">
    <property type="entry name" value="OmpR/PhoB-type_DNA-bd"/>
</dbReference>
<evidence type="ECO:0000256" key="7">
    <source>
        <dbReference type="PROSITE-ProRule" id="PRU01091"/>
    </source>
</evidence>
<evidence type="ECO:0000256" key="1">
    <source>
        <dbReference type="ARBA" id="ARBA00022553"/>
    </source>
</evidence>
<keyword evidence="3" id="KW-0805">Transcription regulation</keyword>
<dbReference type="PROSITE" id="PS50110">
    <property type="entry name" value="RESPONSE_REGULATORY"/>
    <property type="match status" value="1"/>
</dbReference>
<protein>
    <submittedName>
        <fullName evidence="10">Two-component system response regulator</fullName>
    </submittedName>
</protein>
<evidence type="ECO:0000256" key="3">
    <source>
        <dbReference type="ARBA" id="ARBA00023015"/>
    </source>
</evidence>
<evidence type="ECO:0000313" key="11">
    <source>
        <dbReference type="Proteomes" id="UP000076268"/>
    </source>
</evidence>
<dbReference type="AlphaFoldDB" id="A0A154BPV5"/>
<organism evidence="10 11">
    <name type="scientific">Anaerosporomusa subterranea</name>
    <dbReference type="NCBI Taxonomy" id="1794912"/>
    <lineage>
        <taxon>Bacteria</taxon>
        <taxon>Bacillati</taxon>
        <taxon>Bacillota</taxon>
        <taxon>Negativicutes</taxon>
        <taxon>Acetonemataceae</taxon>
        <taxon>Anaerosporomusa</taxon>
    </lineage>
</organism>